<dbReference type="EMBL" id="JBHSMS010000015">
    <property type="protein sequence ID" value="MFC5510362.1"/>
    <property type="molecule type" value="Genomic_DNA"/>
</dbReference>
<keyword evidence="2" id="KW-1185">Reference proteome</keyword>
<dbReference type="RefSeq" id="WP_379717596.1">
    <property type="nucleotide sequence ID" value="NZ_JBHSMS010000015.1"/>
</dbReference>
<gene>
    <name evidence="1" type="ORF">ACFPOU_04370</name>
</gene>
<organism evidence="1 2">
    <name type="scientific">Massilia jejuensis</name>
    <dbReference type="NCBI Taxonomy" id="648894"/>
    <lineage>
        <taxon>Bacteria</taxon>
        <taxon>Pseudomonadati</taxon>
        <taxon>Pseudomonadota</taxon>
        <taxon>Betaproteobacteria</taxon>
        <taxon>Burkholderiales</taxon>
        <taxon>Oxalobacteraceae</taxon>
        <taxon>Telluria group</taxon>
        <taxon>Massilia</taxon>
    </lineage>
</organism>
<sequence length="66" mass="7135">MSMTLEVSKALNEKLSTLAQVNGTSLDTVLLKALTLYDVASDAKQKNHHIGILDDQQRVIAEVVGV</sequence>
<accession>A0ABW0PFP8</accession>
<reference evidence="2" key="1">
    <citation type="journal article" date="2019" name="Int. J. Syst. Evol. Microbiol.">
        <title>The Global Catalogue of Microorganisms (GCM) 10K type strain sequencing project: providing services to taxonomists for standard genome sequencing and annotation.</title>
        <authorList>
            <consortium name="The Broad Institute Genomics Platform"/>
            <consortium name="The Broad Institute Genome Sequencing Center for Infectious Disease"/>
            <person name="Wu L."/>
            <person name="Ma J."/>
        </authorList>
    </citation>
    <scope>NUCLEOTIDE SEQUENCE [LARGE SCALE GENOMIC DNA]</scope>
    <source>
        <strain evidence="2">CCUG 38813</strain>
    </source>
</reference>
<evidence type="ECO:0000313" key="2">
    <source>
        <dbReference type="Proteomes" id="UP001596031"/>
    </source>
</evidence>
<dbReference type="Proteomes" id="UP001596031">
    <property type="component" value="Unassembled WGS sequence"/>
</dbReference>
<proteinExistence type="predicted"/>
<evidence type="ECO:0000313" key="1">
    <source>
        <dbReference type="EMBL" id="MFC5510362.1"/>
    </source>
</evidence>
<name>A0ABW0PFP8_9BURK</name>
<protein>
    <submittedName>
        <fullName evidence="1">Uncharacterized protein</fullName>
    </submittedName>
</protein>
<comment type="caution">
    <text evidence="1">The sequence shown here is derived from an EMBL/GenBank/DDBJ whole genome shotgun (WGS) entry which is preliminary data.</text>
</comment>